<accession>A0A8T9BU31</accession>
<dbReference type="AlphaFoldDB" id="A0A8T9BU31"/>
<feature type="compositionally biased region" description="Polar residues" evidence="1">
    <location>
        <begin position="111"/>
        <end position="120"/>
    </location>
</feature>
<dbReference type="Proteomes" id="UP000469558">
    <property type="component" value="Unassembled WGS sequence"/>
</dbReference>
<protein>
    <submittedName>
        <fullName evidence="2">Uncharacterized protein</fullName>
    </submittedName>
</protein>
<organism evidence="2 3">
    <name type="scientific">Lachnellula suecica</name>
    <dbReference type="NCBI Taxonomy" id="602035"/>
    <lineage>
        <taxon>Eukaryota</taxon>
        <taxon>Fungi</taxon>
        <taxon>Dikarya</taxon>
        <taxon>Ascomycota</taxon>
        <taxon>Pezizomycotina</taxon>
        <taxon>Leotiomycetes</taxon>
        <taxon>Helotiales</taxon>
        <taxon>Lachnaceae</taxon>
        <taxon>Lachnellula</taxon>
    </lineage>
</organism>
<keyword evidence="3" id="KW-1185">Reference proteome</keyword>
<dbReference type="OrthoDB" id="3439027at2759"/>
<feature type="region of interest" description="Disordered" evidence="1">
    <location>
        <begin position="1"/>
        <end position="28"/>
    </location>
</feature>
<evidence type="ECO:0000313" key="3">
    <source>
        <dbReference type="Proteomes" id="UP000469558"/>
    </source>
</evidence>
<gene>
    <name evidence="2" type="ORF">LSUE1_G008821</name>
</gene>
<reference evidence="2 3" key="1">
    <citation type="submission" date="2018-05" db="EMBL/GenBank/DDBJ databases">
        <title>Genome sequencing and assembly of the regulated plant pathogen Lachnellula willkommii and related sister species for the development of diagnostic species identification markers.</title>
        <authorList>
            <person name="Giroux E."/>
            <person name="Bilodeau G."/>
        </authorList>
    </citation>
    <scope>NUCLEOTIDE SEQUENCE [LARGE SCALE GENOMIC DNA]</scope>
    <source>
        <strain evidence="2 3">CBS 268.59</strain>
    </source>
</reference>
<evidence type="ECO:0000313" key="2">
    <source>
        <dbReference type="EMBL" id="TVY62281.1"/>
    </source>
</evidence>
<comment type="caution">
    <text evidence="2">The sequence shown here is derived from an EMBL/GenBank/DDBJ whole genome shotgun (WGS) entry which is preliminary data.</text>
</comment>
<feature type="non-terminal residue" evidence="2">
    <location>
        <position position="155"/>
    </location>
</feature>
<evidence type="ECO:0000256" key="1">
    <source>
        <dbReference type="SAM" id="MobiDB-lite"/>
    </source>
</evidence>
<proteinExistence type="predicted"/>
<feature type="region of interest" description="Disordered" evidence="1">
    <location>
        <begin position="109"/>
        <end position="136"/>
    </location>
</feature>
<dbReference type="EMBL" id="QGMK01002017">
    <property type="protein sequence ID" value="TVY62281.1"/>
    <property type="molecule type" value="Genomic_DNA"/>
</dbReference>
<name>A0A8T9BU31_9HELO</name>
<sequence>MPFNELPRIQRRDSWPPTTLRVGPADTDLTSIDDNPISFFLTPPDSDIDLDDYLSDDDLSAGISSSSPKIREISPSSIQRAALSIPAIDEEEEEIEDDFEAPMTLRDFTAKHNSGRQSRQGHNKNEGLGLGITLPDHTAMRGRARVKLLPARGRG</sequence>